<accession>A0A1S4C4L9</accession>
<dbReference type="OrthoDB" id="1306217at2759"/>
<dbReference type="AlphaFoldDB" id="A0A1S4C4L9"/>
<reference evidence="2" key="1">
    <citation type="submission" date="2025-08" db="UniProtKB">
        <authorList>
            <consortium name="RefSeq"/>
        </authorList>
    </citation>
    <scope>IDENTIFICATION</scope>
</reference>
<organism evidence="2">
    <name type="scientific">Nicotiana tabacum</name>
    <name type="common">Common tobacco</name>
    <dbReference type="NCBI Taxonomy" id="4097"/>
    <lineage>
        <taxon>Eukaryota</taxon>
        <taxon>Viridiplantae</taxon>
        <taxon>Streptophyta</taxon>
        <taxon>Embryophyta</taxon>
        <taxon>Tracheophyta</taxon>
        <taxon>Spermatophyta</taxon>
        <taxon>Magnoliopsida</taxon>
        <taxon>eudicotyledons</taxon>
        <taxon>Gunneridae</taxon>
        <taxon>Pentapetalae</taxon>
        <taxon>asterids</taxon>
        <taxon>lamiids</taxon>
        <taxon>Solanales</taxon>
        <taxon>Solanaceae</taxon>
        <taxon>Nicotianoideae</taxon>
        <taxon>Nicotianeae</taxon>
        <taxon>Nicotiana</taxon>
    </lineage>
</organism>
<dbReference type="PaxDb" id="4097-A0A1S4C4L9"/>
<proteinExistence type="predicted"/>
<dbReference type="Pfam" id="PF13976">
    <property type="entry name" value="gag_pre-integrs"/>
    <property type="match status" value="1"/>
</dbReference>
<feature type="domain" description="GAG-pre-integrase" evidence="1">
    <location>
        <begin position="58"/>
        <end position="96"/>
    </location>
</feature>
<dbReference type="KEGG" id="nta:107815021"/>
<sequence length="198" mass="22572">MRDGYDFNCHDVDKCVITHNKRYLSSATLINGLFVFDSIPKPLPPKELNNVELPSKRKRSSELSETYLWHLRLGHINLNRISRLVKDGPLSSLKVEALPTFILPQSSGSHVEQTAQQEEVVDIPVDSMETQVPDDVVVQPQNQRDVVATDVVRSRSGREIRQPVRYTLLGESYDRILEEPTSKPVNYEQALHDKDVDK</sequence>
<protein>
    <recommendedName>
        <fullName evidence="1">GAG-pre-integrase domain-containing protein</fullName>
    </recommendedName>
</protein>
<evidence type="ECO:0000259" key="1">
    <source>
        <dbReference type="Pfam" id="PF13976"/>
    </source>
</evidence>
<dbReference type="InterPro" id="IPR025724">
    <property type="entry name" value="GAG-pre-integrase_dom"/>
</dbReference>
<name>A0A1S4C4L9_TOBAC</name>
<evidence type="ECO:0000313" key="2">
    <source>
        <dbReference type="RefSeq" id="XP_016496014.1"/>
    </source>
</evidence>
<dbReference type="RefSeq" id="XP_016496014.1">
    <property type="nucleotide sequence ID" value="XM_016640528.1"/>
</dbReference>
<gene>
    <name evidence="2" type="primary">LOC107815021</name>
</gene>